<dbReference type="AlphaFoldDB" id="A0A6A4S7A5"/>
<reference evidence="2 3" key="1">
    <citation type="submission" date="2019-06" db="EMBL/GenBank/DDBJ databases">
        <title>Draft genomes of female and male turbot (Scophthalmus maximus).</title>
        <authorList>
            <person name="Xu H."/>
            <person name="Xu X.-W."/>
            <person name="Shao C."/>
            <person name="Chen S."/>
        </authorList>
    </citation>
    <scope>NUCLEOTIDE SEQUENCE [LARGE SCALE GENOMIC DNA]</scope>
    <source>
        <strain evidence="2">Ysfricsl-2016a</strain>
        <tissue evidence="2">Blood</tissue>
    </source>
</reference>
<dbReference type="Proteomes" id="UP000438429">
    <property type="component" value="Unassembled WGS sequence"/>
</dbReference>
<name>A0A6A4S7A5_SCOMX</name>
<accession>A0A6A4S7A5</accession>
<feature type="compositionally biased region" description="Basic and acidic residues" evidence="1">
    <location>
        <begin position="9"/>
        <end position="35"/>
    </location>
</feature>
<sequence length="92" mass="10150">MCPGVIKTRVNDETSARRDASQKGDSKRVTSEVKGQRVVTSPHIIIVSSYGPVRRSIRTDLLAVVETETDIDLVFSLTFADEMSAEHLMSRG</sequence>
<gene>
    <name evidence="2" type="ORF">F2P81_021718</name>
</gene>
<dbReference type="EMBL" id="VEVO01000019">
    <property type="protein sequence ID" value="KAF0026981.1"/>
    <property type="molecule type" value="Genomic_DNA"/>
</dbReference>
<comment type="caution">
    <text evidence="2">The sequence shown here is derived from an EMBL/GenBank/DDBJ whole genome shotgun (WGS) entry which is preliminary data.</text>
</comment>
<evidence type="ECO:0000256" key="1">
    <source>
        <dbReference type="SAM" id="MobiDB-lite"/>
    </source>
</evidence>
<evidence type="ECO:0000313" key="2">
    <source>
        <dbReference type="EMBL" id="KAF0026981.1"/>
    </source>
</evidence>
<evidence type="ECO:0000313" key="3">
    <source>
        <dbReference type="Proteomes" id="UP000438429"/>
    </source>
</evidence>
<feature type="region of interest" description="Disordered" evidence="1">
    <location>
        <begin position="1"/>
        <end position="35"/>
    </location>
</feature>
<proteinExistence type="predicted"/>
<protein>
    <submittedName>
        <fullName evidence="2">Uncharacterized protein</fullName>
    </submittedName>
</protein>
<organism evidence="2 3">
    <name type="scientific">Scophthalmus maximus</name>
    <name type="common">Turbot</name>
    <name type="synonym">Psetta maxima</name>
    <dbReference type="NCBI Taxonomy" id="52904"/>
    <lineage>
        <taxon>Eukaryota</taxon>
        <taxon>Metazoa</taxon>
        <taxon>Chordata</taxon>
        <taxon>Craniata</taxon>
        <taxon>Vertebrata</taxon>
        <taxon>Euteleostomi</taxon>
        <taxon>Actinopterygii</taxon>
        <taxon>Neopterygii</taxon>
        <taxon>Teleostei</taxon>
        <taxon>Neoteleostei</taxon>
        <taxon>Acanthomorphata</taxon>
        <taxon>Carangaria</taxon>
        <taxon>Pleuronectiformes</taxon>
        <taxon>Pleuronectoidei</taxon>
        <taxon>Scophthalmidae</taxon>
        <taxon>Scophthalmus</taxon>
    </lineage>
</organism>